<sequence>MNNIDIVNHDEIDLIELIKVLWNKKVWIILSVFVCTLIAGIYAFTAKEQWTSKAVVIVPKTSTFSNYYSLRQEYARILNFSDEQKKNISSSTLGGQLFSEFILAAKSLDVRKDFFTQSNYYKKLIEGKSELEQRRILFDLVTKEISVVQPDTKKAPDAVGITISLSAETASDAKLELQQFIQFVNNFALETALSDFTINLNEIIADLQHEKTKFETNLQIQKRVQLTNLENALSIAKEAGIQDYAKSFSSESSSSAIQAIAMSETKIPLSDSKLSDSTYLFMLGEKYLKAQLDVLKQNSVIYPPRYYEVSTLLSQLEPLLIKVKDVKANALSYQASPDYPVIKDRPNKVLILLVGFIVGGLISILFILVQFFLNRIIVLRK</sequence>
<dbReference type="Pfam" id="PF02706">
    <property type="entry name" value="Wzz"/>
    <property type="match status" value="1"/>
</dbReference>
<organism evidence="8 9">
    <name type="scientific">Rodentibacter caecimuris</name>
    <dbReference type="NCBI Taxonomy" id="1796644"/>
    <lineage>
        <taxon>Bacteria</taxon>
        <taxon>Pseudomonadati</taxon>
        <taxon>Pseudomonadota</taxon>
        <taxon>Gammaproteobacteria</taxon>
        <taxon>Pasteurellales</taxon>
        <taxon>Pasteurellaceae</taxon>
        <taxon>Rodentibacter</taxon>
    </lineage>
</organism>
<evidence type="ECO:0000256" key="4">
    <source>
        <dbReference type="ARBA" id="ARBA00022989"/>
    </source>
</evidence>
<dbReference type="Gene3D" id="3.30.1890.10">
    <property type="entry name" value="FepE-like"/>
    <property type="match status" value="1"/>
</dbReference>
<keyword evidence="9" id="KW-1185">Reference proteome</keyword>
<keyword evidence="4 6" id="KW-1133">Transmembrane helix</keyword>
<comment type="subcellular location">
    <subcellularLocation>
        <location evidence="1">Cell membrane</location>
        <topology evidence="1">Multi-pass membrane protein</topology>
    </subcellularLocation>
</comment>
<evidence type="ECO:0000259" key="7">
    <source>
        <dbReference type="Pfam" id="PF02706"/>
    </source>
</evidence>
<keyword evidence="5 6" id="KW-0472">Membrane</keyword>
<keyword evidence="3 6" id="KW-0812">Transmembrane</keyword>
<feature type="transmembrane region" description="Helical" evidence="6">
    <location>
        <begin position="349"/>
        <end position="373"/>
    </location>
</feature>
<evidence type="ECO:0000256" key="5">
    <source>
        <dbReference type="ARBA" id="ARBA00023136"/>
    </source>
</evidence>
<proteinExistence type="predicted"/>
<dbReference type="EMBL" id="MLAA01000069">
    <property type="protein sequence ID" value="OOF65868.1"/>
    <property type="molecule type" value="Genomic_DNA"/>
</dbReference>
<dbReference type="RefSeq" id="WP_077464657.1">
    <property type="nucleotide sequence ID" value="NZ_MLAA01000069.1"/>
</dbReference>
<dbReference type="InterPro" id="IPR050445">
    <property type="entry name" value="Bact_polysacc_biosynth/exp"/>
</dbReference>
<dbReference type="InterPro" id="IPR003856">
    <property type="entry name" value="LPS_length_determ_N"/>
</dbReference>
<evidence type="ECO:0000256" key="1">
    <source>
        <dbReference type="ARBA" id="ARBA00004651"/>
    </source>
</evidence>
<evidence type="ECO:0000256" key="3">
    <source>
        <dbReference type="ARBA" id="ARBA00022692"/>
    </source>
</evidence>
<feature type="domain" description="Polysaccharide chain length determinant N-terminal" evidence="7">
    <location>
        <begin position="10"/>
        <end position="112"/>
    </location>
</feature>
<dbReference type="Proteomes" id="UP000188820">
    <property type="component" value="Unassembled WGS sequence"/>
</dbReference>
<reference evidence="8 9" key="1">
    <citation type="submission" date="2016-10" db="EMBL/GenBank/DDBJ databases">
        <title>Rodentibacter gen. nov. and new species.</title>
        <authorList>
            <person name="Christensen H."/>
        </authorList>
    </citation>
    <scope>NUCLEOTIDE SEQUENCE [LARGE SCALE GENOMIC DNA]</scope>
    <source>
        <strain evidence="8 9">1998236014</strain>
    </source>
</reference>
<dbReference type="PANTHER" id="PTHR32309">
    <property type="entry name" value="TYROSINE-PROTEIN KINASE"/>
    <property type="match status" value="1"/>
</dbReference>
<protein>
    <submittedName>
        <fullName evidence="8">Chain length determination protein</fullName>
    </submittedName>
</protein>
<evidence type="ECO:0000313" key="8">
    <source>
        <dbReference type="EMBL" id="OOF65868.1"/>
    </source>
</evidence>
<name>A0ABX3KVN7_9PAST</name>
<gene>
    <name evidence="8" type="ORF">BKG89_10595</name>
</gene>
<feature type="transmembrane region" description="Helical" evidence="6">
    <location>
        <begin position="26"/>
        <end position="44"/>
    </location>
</feature>
<evidence type="ECO:0000256" key="6">
    <source>
        <dbReference type="SAM" id="Phobius"/>
    </source>
</evidence>
<accession>A0ABX3KVN7</accession>
<evidence type="ECO:0000313" key="9">
    <source>
        <dbReference type="Proteomes" id="UP000188820"/>
    </source>
</evidence>
<dbReference type="SUPFAM" id="SSF160355">
    <property type="entry name" value="Bacterial polysaccharide co-polymerase-like"/>
    <property type="match status" value="1"/>
</dbReference>
<comment type="caution">
    <text evidence="8">The sequence shown here is derived from an EMBL/GenBank/DDBJ whole genome shotgun (WGS) entry which is preliminary data.</text>
</comment>
<keyword evidence="2" id="KW-1003">Cell membrane</keyword>
<dbReference type="PANTHER" id="PTHR32309:SF13">
    <property type="entry name" value="FERRIC ENTEROBACTIN TRANSPORT PROTEIN FEPE"/>
    <property type="match status" value="1"/>
</dbReference>
<evidence type="ECO:0000256" key="2">
    <source>
        <dbReference type="ARBA" id="ARBA00022475"/>
    </source>
</evidence>